<dbReference type="Gene3D" id="3.40.190.10">
    <property type="entry name" value="Periplasmic binding protein-like II"/>
    <property type="match status" value="1"/>
</dbReference>
<proteinExistence type="inferred from homology"/>
<dbReference type="PANTHER" id="PTHR30290">
    <property type="entry name" value="PERIPLASMIC BINDING COMPONENT OF ABC TRANSPORTER"/>
    <property type="match status" value="1"/>
</dbReference>
<dbReference type="SUPFAM" id="SSF53850">
    <property type="entry name" value="Periplasmic binding protein-like II"/>
    <property type="match status" value="1"/>
</dbReference>
<dbReference type="GO" id="GO:0015833">
    <property type="term" value="P:peptide transport"/>
    <property type="evidence" value="ECO:0007669"/>
    <property type="project" value="TreeGrafter"/>
</dbReference>
<dbReference type="InterPro" id="IPR000914">
    <property type="entry name" value="SBP_5_dom"/>
</dbReference>
<dbReference type="PANTHER" id="PTHR30290:SF64">
    <property type="entry name" value="ABC TRANSPORTER PERIPLASMIC BINDING PROTEIN"/>
    <property type="match status" value="1"/>
</dbReference>
<keyword evidence="6" id="KW-1185">Reference proteome</keyword>
<dbReference type="GO" id="GO:0043190">
    <property type="term" value="C:ATP-binding cassette (ABC) transporter complex"/>
    <property type="evidence" value="ECO:0007669"/>
    <property type="project" value="InterPro"/>
</dbReference>
<feature type="domain" description="Solute-binding protein family 5" evidence="4">
    <location>
        <begin position="125"/>
        <end position="535"/>
    </location>
</feature>
<dbReference type="CDD" id="cd08497">
    <property type="entry name" value="MbnE-like"/>
    <property type="match status" value="1"/>
</dbReference>
<dbReference type="Gene3D" id="3.10.105.10">
    <property type="entry name" value="Dipeptide-binding Protein, Domain 3"/>
    <property type="match status" value="1"/>
</dbReference>
<name>A0A1Y5SHD3_9RHOB</name>
<evidence type="ECO:0000256" key="1">
    <source>
        <dbReference type="ARBA" id="ARBA00004418"/>
    </source>
</evidence>
<comment type="similarity">
    <text evidence="2">Belongs to the bacterial solute-binding protein 5 family.</text>
</comment>
<comment type="subcellular location">
    <subcellularLocation>
        <location evidence="1">Periplasm</location>
    </subcellularLocation>
</comment>
<reference evidence="5 6" key="1">
    <citation type="submission" date="2017-03" db="EMBL/GenBank/DDBJ databases">
        <authorList>
            <person name="Afonso C.L."/>
            <person name="Miller P.J."/>
            <person name="Scott M.A."/>
            <person name="Spackman E."/>
            <person name="Goraichik I."/>
            <person name="Dimitrov K.M."/>
            <person name="Suarez D.L."/>
            <person name="Swayne D.E."/>
        </authorList>
    </citation>
    <scope>NUCLEOTIDE SEQUENCE [LARGE SCALE GENOMIC DNA]</scope>
    <source>
        <strain evidence="5 6">CECT 7680</strain>
    </source>
</reference>
<dbReference type="OrthoDB" id="9803988at2"/>
<protein>
    <submittedName>
        <fullName evidence="5">Oligopeptide-binding protein AppA</fullName>
    </submittedName>
</protein>
<dbReference type="AlphaFoldDB" id="A0A1Y5SHD3"/>
<gene>
    <name evidence="5" type="primary">appA</name>
    <name evidence="5" type="ORF">PSA7680_01963</name>
</gene>
<organism evidence="5 6">
    <name type="scientific">Pseudoruegeria aquimaris</name>
    <dbReference type="NCBI Taxonomy" id="393663"/>
    <lineage>
        <taxon>Bacteria</taxon>
        <taxon>Pseudomonadati</taxon>
        <taxon>Pseudomonadota</taxon>
        <taxon>Alphaproteobacteria</taxon>
        <taxon>Rhodobacterales</taxon>
        <taxon>Roseobacteraceae</taxon>
        <taxon>Pseudoruegeria</taxon>
    </lineage>
</organism>
<dbReference type="GO" id="GO:0030288">
    <property type="term" value="C:outer membrane-bounded periplasmic space"/>
    <property type="evidence" value="ECO:0007669"/>
    <property type="project" value="TreeGrafter"/>
</dbReference>
<dbReference type="InterPro" id="IPR039424">
    <property type="entry name" value="SBP_5"/>
</dbReference>
<dbReference type="RefSeq" id="WP_085868526.1">
    <property type="nucleotide sequence ID" value="NZ_FWFQ01000012.1"/>
</dbReference>
<dbReference type="Proteomes" id="UP000193409">
    <property type="component" value="Unassembled WGS sequence"/>
</dbReference>
<evidence type="ECO:0000256" key="2">
    <source>
        <dbReference type="ARBA" id="ARBA00005695"/>
    </source>
</evidence>
<sequence length="636" mass="71044">MQNSRPRAAALGTHPKRRARLGLLLSAPLFAAALLLGAPKAFSEDAIIKSHAISTFGTPKYPADFAHLDYVNPEAPKGGEISISWVGTFDSMNPYTTKGRAGILSSVFFESLLTTTSDEIGTSYGLLAESLEYPESKDWVIFNIRPEAKFADGSDVTAEDVAFTYELFLNEGLPSFRAVLSQQVEGAEVLGPKRIKFTFKPEAPRRDVIESVGGLPVFSKAWFEETGAGLDESRLEPALGSGPYVLDSFDINRRIVYKRNPDYWGKDLPINIGRNNFDRIRIEYFGDGNAAFEGFKAGAYTFRNENSSKTWATQYDFPALEAGHVVKAELPDGTIATGQSFVMNLRRPQFQDPRVREAIGLMFNFEWSNKTLFYGIYKRINSFWDNTELAASGLPSAEELALLEPLADDLPPGVLTEEAVRAPVSGERRLDRRNLRKAAALLDEAGWTVGDDGLRRNAEGQTLKVEFLEDSPTWDRVINPYVESLRALGVDASLNRIDFAQYTDRTRNFDFDIITDQFPMGYEPGSGLKQYFGSETADTSIFNSMGLKSKAVDALIDHVIAAESQAELTIAVRALDRVLRAERFWVPQWFKDTHTVAYWDQYAYPEPLPPYGLGYLDFWWYDQEKADTLRAAGALK</sequence>
<dbReference type="GO" id="GO:1904680">
    <property type="term" value="F:peptide transmembrane transporter activity"/>
    <property type="evidence" value="ECO:0007669"/>
    <property type="project" value="TreeGrafter"/>
</dbReference>
<evidence type="ECO:0000259" key="4">
    <source>
        <dbReference type="Pfam" id="PF00496"/>
    </source>
</evidence>
<evidence type="ECO:0000256" key="3">
    <source>
        <dbReference type="ARBA" id="ARBA00022729"/>
    </source>
</evidence>
<evidence type="ECO:0000313" key="6">
    <source>
        <dbReference type="Proteomes" id="UP000193409"/>
    </source>
</evidence>
<dbReference type="EMBL" id="FWFQ01000012">
    <property type="protein sequence ID" value="SLN39705.1"/>
    <property type="molecule type" value="Genomic_DNA"/>
</dbReference>
<accession>A0A1Y5SHD3</accession>
<keyword evidence="3" id="KW-0732">Signal</keyword>
<dbReference type="Pfam" id="PF00496">
    <property type="entry name" value="SBP_bac_5"/>
    <property type="match status" value="1"/>
</dbReference>
<evidence type="ECO:0000313" key="5">
    <source>
        <dbReference type="EMBL" id="SLN39705.1"/>
    </source>
</evidence>
<dbReference type="GO" id="GO:0042884">
    <property type="term" value="P:microcin transport"/>
    <property type="evidence" value="ECO:0007669"/>
    <property type="project" value="TreeGrafter"/>
</dbReference>
<dbReference type="PIRSF" id="PIRSF002741">
    <property type="entry name" value="MppA"/>
    <property type="match status" value="1"/>
</dbReference>
<dbReference type="InterPro" id="IPR030678">
    <property type="entry name" value="Peptide/Ni-bd"/>
</dbReference>